<protein>
    <recommendedName>
        <fullName evidence="4">DUF3679 domain-containing protein</fullName>
    </recommendedName>
</protein>
<keyword evidence="1" id="KW-0812">Transmembrane</keyword>
<evidence type="ECO:0000256" key="1">
    <source>
        <dbReference type="SAM" id="Phobius"/>
    </source>
</evidence>
<dbReference type="Proteomes" id="UP000642571">
    <property type="component" value="Unassembled WGS sequence"/>
</dbReference>
<keyword evidence="3" id="KW-1185">Reference proteome</keyword>
<evidence type="ECO:0000313" key="2">
    <source>
        <dbReference type="EMBL" id="GGD04355.1"/>
    </source>
</evidence>
<keyword evidence="1" id="KW-0472">Membrane</keyword>
<accession>A0ABQ1PV00</accession>
<organism evidence="2 3">
    <name type="scientific">Pontibacillus salipaludis</name>
    <dbReference type="NCBI Taxonomy" id="1697394"/>
    <lineage>
        <taxon>Bacteria</taxon>
        <taxon>Bacillati</taxon>
        <taxon>Bacillota</taxon>
        <taxon>Bacilli</taxon>
        <taxon>Bacillales</taxon>
        <taxon>Bacillaceae</taxon>
        <taxon>Pontibacillus</taxon>
    </lineage>
</organism>
<proteinExistence type="predicted"/>
<gene>
    <name evidence="2" type="ORF">GCM10011389_09860</name>
</gene>
<evidence type="ECO:0000313" key="3">
    <source>
        <dbReference type="Proteomes" id="UP000642571"/>
    </source>
</evidence>
<reference evidence="3" key="1">
    <citation type="journal article" date="2019" name="Int. J. Syst. Evol. Microbiol.">
        <title>The Global Catalogue of Microorganisms (GCM) 10K type strain sequencing project: providing services to taxonomists for standard genome sequencing and annotation.</title>
        <authorList>
            <consortium name="The Broad Institute Genomics Platform"/>
            <consortium name="The Broad Institute Genome Sequencing Center for Infectious Disease"/>
            <person name="Wu L."/>
            <person name="Ma J."/>
        </authorList>
    </citation>
    <scope>NUCLEOTIDE SEQUENCE [LARGE SCALE GENOMIC DNA]</scope>
    <source>
        <strain evidence="3">CGMCC 1.15353</strain>
    </source>
</reference>
<dbReference type="InterPro" id="IPR020534">
    <property type="entry name" value="Uncharacterised_YqxA"/>
</dbReference>
<name>A0ABQ1PV00_9BACI</name>
<evidence type="ECO:0008006" key="4">
    <source>
        <dbReference type="Google" id="ProtNLM"/>
    </source>
</evidence>
<sequence length="118" mass="13458">MTDMVRFTITFLIMIVLFLGGVLVGMNQASIGMIQMRGFSSGTFQEAVQTEKLETGDYEVQVLGKDFGQVSVQEKQQQYEDHNEARGLQRLAVTLESVVNWVYNTIIYTIYHIFSAFF</sequence>
<dbReference type="Pfam" id="PF12438">
    <property type="entry name" value="DUF3679"/>
    <property type="match status" value="1"/>
</dbReference>
<keyword evidence="1" id="KW-1133">Transmembrane helix</keyword>
<comment type="caution">
    <text evidence="2">The sequence shown here is derived from an EMBL/GenBank/DDBJ whole genome shotgun (WGS) entry which is preliminary data.</text>
</comment>
<feature type="transmembrane region" description="Helical" evidence="1">
    <location>
        <begin position="6"/>
        <end position="26"/>
    </location>
</feature>
<dbReference type="EMBL" id="BMIN01000003">
    <property type="protein sequence ID" value="GGD04355.1"/>
    <property type="molecule type" value="Genomic_DNA"/>
</dbReference>
<dbReference type="RefSeq" id="WP_188651440.1">
    <property type="nucleotide sequence ID" value="NZ_BMIN01000003.1"/>
</dbReference>